<evidence type="ECO:0000256" key="1">
    <source>
        <dbReference type="ARBA" id="ARBA00004651"/>
    </source>
</evidence>
<feature type="transmembrane region" description="Helical" evidence="9">
    <location>
        <begin position="79"/>
        <end position="105"/>
    </location>
</feature>
<dbReference type="AlphaFoldDB" id="A0A5S9QN66"/>
<sequence length="382" mass="39211">MALIPSATDSAVDSVHPLVRKAAAWSWRLLVIGAGVLALIWIVGQIQVIAVSLAIAVILTALLLPPVDWLDRRGVPRGAGVALVLLGGTAVLGGVLAFVISQFIAGLPALGGEVTRSIDSARDWLVEGPLGISSEQIDSFGNSAIEAVRDNEERLTSGAVATATTATQIVTGAFLVLFAVIFLLHGGRNIWQYVTRLVPSDSRNRVRDAGKSGFNSLTGFVRATFIVALVDAIGIGIGLAVLGVPLALPLASLVFLGAFVPVIGAVLTGLLAVVVALLSKGFFVAVLVLAIVLAVQQLEGNILQPLVMSRAVKIHPLAVLLAISAGAVLAGVIGALLAVPLLAFVNSATERLLADQPSDVPADERVDDMSDVAPTGGDDVGA</sequence>
<dbReference type="EMBL" id="CACSIP010000017">
    <property type="protein sequence ID" value="CAA0119850.1"/>
    <property type="molecule type" value="Genomic_DNA"/>
</dbReference>
<dbReference type="Proteomes" id="UP000430146">
    <property type="component" value="Unassembled WGS sequence"/>
</dbReference>
<comment type="similarity">
    <text evidence="2">Belongs to the autoinducer-2 exporter (AI-2E) (TC 2.A.86) family.</text>
</comment>
<feature type="transmembrane region" description="Helical" evidence="9">
    <location>
        <begin position="25"/>
        <end position="43"/>
    </location>
</feature>
<organism evidence="10 11">
    <name type="scientific">Mycolicibacterium vanbaalenii</name>
    <name type="common">Mycobacterium vanbaalenii</name>
    <dbReference type="NCBI Taxonomy" id="110539"/>
    <lineage>
        <taxon>Bacteria</taxon>
        <taxon>Bacillati</taxon>
        <taxon>Actinomycetota</taxon>
        <taxon>Actinomycetes</taxon>
        <taxon>Mycobacteriales</taxon>
        <taxon>Mycobacteriaceae</taxon>
        <taxon>Mycolicibacterium</taxon>
    </lineage>
</organism>
<dbReference type="GO" id="GO:0055085">
    <property type="term" value="P:transmembrane transport"/>
    <property type="evidence" value="ECO:0007669"/>
    <property type="project" value="TreeGrafter"/>
</dbReference>
<proteinExistence type="inferred from homology"/>
<dbReference type="PANTHER" id="PTHR21716:SF53">
    <property type="entry name" value="PERMEASE PERM-RELATED"/>
    <property type="match status" value="1"/>
</dbReference>
<evidence type="ECO:0000256" key="9">
    <source>
        <dbReference type="SAM" id="Phobius"/>
    </source>
</evidence>
<evidence type="ECO:0000313" key="10">
    <source>
        <dbReference type="EMBL" id="CAA0119850.1"/>
    </source>
</evidence>
<reference evidence="10 11" key="1">
    <citation type="submission" date="2019-11" db="EMBL/GenBank/DDBJ databases">
        <authorList>
            <person name="Holert J."/>
        </authorList>
    </citation>
    <scope>NUCLEOTIDE SEQUENCE [LARGE SCALE GENOMIC DNA]</scope>
    <source>
        <strain evidence="10">BC8_1</strain>
    </source>
</reference>
<dbReference type="InterPro" id="IPR002549">
    <property type="entry name" value="AI-2E-like"/>
</dbReference>
<comment type="subcellular location">
    <subcellularLocation>
        <location evidence="1">Cell membrane</location>
        <topology evidence="1">Multi-pass membrane protein</topology>
    </subcellularLocation>
</comment>
<keyword evidence="4" id="KW-1003">Cell membrane</keyword>
<keyword evidence="3" id="KW-0813">Transport</keyword>
<dbReference type="PANTHER" id="PTHR21716">
    <property type="entry name" value="TRANSMEMBRANE PROTEIN"/>
    <property type="match status" value="1"/>
</dbReference>
<accession>A0A5S9QN66</accession>
<feature type="transmembrane region" description="Helical" evidence="9">
    <location>
        <begin position="159"/>
        <end position="184"/>
    </location>
</feature>
<evidence type="ECO:0000256" key="8">
    <source>
        <dbReference type="SAM" id="MobiDB-lite"/>
    </source>
</evidence>
<keyword evidence="5 9" id="KW-0812">Transmembrane</keyword>
<dbReference type="Pfam" id="PF01594">
    <property type="entry name" value="AI-2E_transport"/>
    <property type="match status" value="1"/>
</dbReference>
<evidence type="ECO:0000256" key="4">
    <source>
        <dbReference type="ARBA" id="ARBA00022475"/>
    </source>
</evidence>
<feature type="transmembrane region" description="Helical" evidence="9">
    <location>
        <begin position="318"/>
        <end position="345"/>
    </location>
</feature>
<dbReference type="RefSeq" id="WP_159230801.1">
    <property type="nucleotide sequence ID" value="NZ_CACSIP010000017.1"/>
</dbReference>
<evidence type="ECO:0000256" key="5">
    <source>
        <dbReference type="ARBA" id="ARBA00022692"/>
    </source>
</evidence>
<name>A0A5S9QN66_MYCVN</name>
<keyword evidence="11" id="KW-1185">Reference proteome</keyword>
<keyword evidence="6 9" id="KW-1133">Transmembrane helix</keyword>
<feature type="transmembrane region" description="Helical" evidence="9">
    <location>
        <begin position="220"/>
        <end position="244"/>
    </location>
</feature>
<evidence type="ECO:0000256" key="7">
    <source>
        <dbReference type="ARBA" id="ARBA00023136"/>
    </source>
</evidence>
<dbReference type="GO" id="GO:0005886">
    <property type="term" value="C:plasma membrane"/>
    <property type="evidence" value="ECO:0007669"/>
    <property type="project" value="UniProtKB-SubCell"/>
</dbReference>
<evidence type="ECO:0000313" key="11">
    <source>
        <dbReference type="Proteomes" id="UP000430146"/>
    </source>
</evidence>
<feature type="transmembrane region" description="Helical" evidence="9">
    <location>
        <begin position="250"/>
        <end position="274"/>
    </location>
</feature>
<dbReference type="OrthoDB" id="9784366at2"/>
<feature type="region of interest" description="Disordered" evidence="8">
    <location>
        <begin position="355"/>
        <end position="382"/>
    </location>
</feature>
<gene>
    <name evidence="10" type="ORF">AELLOGFF_04191</name>
</gene>
<evidence type="ECO:0000256" key="2">
    <source>
        <dbReference type="ARBA" id="ARBA00009773"/>
    </source>
</evidence>
<keyword evidence="7 9" id="KW-0472">Membrane</keyword>
<feature type="transmembrane region" description="Helical" evidence="9">
    <location>
        <begin position="281"/>
        <end position="298"/>
    </location>
</feature>
<protein>
    <submittedName>
        <fullName evidence="10">Transport protein</fullName>
    </submittedName>
</protein>
<feature type="transmembrane region" description="Helical" evidence="9">
    <location>
        <begin position="49"/>
        <end position="67"/>
    </location>
</feature>
<evidence type="ECO:0000256" key="6">
    <source>
        <dbReference type="ARBA" id="ARBA00022989"/>
    </source>
</evidence>
<evidence type="ECO:0000256" key="3">
    <source>
        <dbReference type="ARBA" id="ARBA00022448"/>
    </source>
</evidence>